<comment type="similarity">
    <text evidence="1">Belongs to the bacterial solute-binding protein 1 family.</text>
</comment>
<dbReference type="GO" id="GO:0015768">
    <property type="term" value="P:maltose transport"/>
    <property type="evidence" value="ECO:0007669"/>
    <property type="project" value="TreeGrafter"/>
</dbReference>
<dbReference type="PANTHER" id="PTHR30061:SF50">
    <property type="entry name" value="MALTOSE_MALTODEXTRIN-BINDING PERIPLASMIC PROTEIN"/>
    <property type="match status" value="1"/>
</dbReference>
<comment type="caution">
    <text evidence="5">The sequence shown here is derived from an EMBL/GenBank/DDBJ whole genome shotgun (WGS) entry which is preliminary data.</text>
</comment>
<dbReference type="Pfam" id="PF01547">
    <property type="entry name" value="SBP_bac_1"/>
    <property type="match status" value="1"/>
</dbReference>
<proteinExistence type="inferred from homology"/>
<dbReference type="PANTHER" id="PTHR30061">
    <property type="entry name" value="MALTOSE-BINDING PERIPLASMIC PROTEIN"/>
    <property type="match status" value="1"/>
</dbReference>
<keyword evidence="3 4" id="KW-0732">Signal</keyword>
<dbReference type="EMBL" id="RHHB01000036">
    <property type="protein sequence ID" value="RNB46233.1"/>
    <property type="molecule type" value="Genomic_DNA"/>
</dbReference>
<feature type="chain" id="PRO_5038445989" evidence="4">
    <location>
        <begin position="25"/>
        <end position="457"/>
    </location>
</feature>
<dbReference type="GO" id="GO:1901982">
    <property type="term" value="F:maltose binding"/>
    <property type="evidence" value="ECO:0007669"/>
    <property type="project" value="TreeGrafter"/>
</dbReference>
<dbReference type="GO" id="GO:0055052">
    <property type="term" value="C:ATP-binding cassette (ABC) transporter complex, substrate-binding subunit-containing"/>
    <property type="evidence" value="ECO:0007669"/>
    <property type="project" value="TreeGrafter"/>
</dbReference>
<organism evidence="5 6">
    <name type="scientific">Agromyces tardus</name>
    <dbReference type="NCBI Taxonomy" id="2583849"/>
    <lineage>
        <taxon>Bacteria</taxon>
        <taxon>Bacillati</taxon>
        <taxon>Actinomycetota</taxon>
        <taxon>Actinomycetes</taxon>
        <taxon>Micrococcales</taxon>
        <taxon>Microbacteriaceae</taxon>
        <taxon>Agromyces</taxon>
    </lineage>
</organism>
<evidence type="ECO:0000256" key="2">
    <source>
        <dbReference type="ARBA" id="ARBA00022448"/>
    </source>
</evidence>
<name>A0A3M8A4T5_9MICO</name>
<evidence type="ECO:0000256" key="3">
    <source>
        <dbReference type="ARBA" id="ARBA00022729"/>
    </source>
</evidence>
<dbReference type="Gene3D" id="3.40.190.10">
    <property type="entry name" value="Periplasmic binding protein-like II"/>
    <property type="match status" value="1"/>
</dbReference>
<dbReference type="Proteomes" id="UP000275048">
    <property type="component" value="Unassembled WGS sequence"/>
</dbReference>
<dbReference type="GO" id="GO:0042956">
    <property type="term" value="P:maltodextrin transmembrane transport"/>
    <property type="evidence" value="ECO:0007669"/>
    <property type="project" value="TreeGrafter"/>
</dbReference>
<dbReference type="AlphaFoldDB" id="A0A3M8A4T5"/>
<keyword evidence="6" id="KW-1185">Reference proteome</keyword>
<protein>
    <submittedName>
        <fullName evidence="5">Extracellular solute-binding protein</fullName>
    </submittedName>
</protein>
<evidence type="ECO:0000313" key="5">
    <source>
        <dbReference type="EMBL" id="RNB46233.1"/>
    </source>
</evidence>
<evidence type="ECO:0000256" key="4">
    <source>
        <dbReference type="SAM" id="SignalP"/>
    </source>
</evidence>
<accession>A0A3M8A4T5</accession>
<sequence length="457" mass="47691">MRRRHAMAATSAVAALMLSGCAVGTGGQGDSNASYDSGADLTGNLTVMGFSGVDEVATARMDLAKSELGDVKVKLIEGDLDIQQFLSSVASGKPPTLLYADRDQIGSLAARGAIVPLGDCIDGEGITTGDFVQSAIDQVTIGGEVYGIPEFNTVQLTMANADLLKAAGLTLDDVNGSDREAMTAAATKLVQREGDNVSVIGVDTKLPEFLPLWVEAAGGSLLSDDGKTAQLDSEEAVSSLEWAADVYEQQGGFSAIKATRDSADFFGEGNQFATGSLGAMPMEQWYLNVLSDVSPDAPMAFDTVRTTEGEPIAFASGSAWAIPSGSDNPEAACRWARVMTSVDAWRAAADARVALREQDGKPFTGILTGNTVADAEIKDMVTEGGEPWDSGVAAMYEANDHTVALPANPADAEFEDAMQEAVNKVLNGQATPKDALAEAQKTAQAALDDAWAELEKQ</sequence>
<dbReference type="OrthoDB" id="9795467at2"/>
<reference evidence="5 6" key="1">
    <citation type="submission" date="2018-10" db="EMBL/GenBank/DDBJ databases">
        <title>Isolation, diversity and antibacterial activity of antinobacteria from the wheat rhizosphere soil.</title>
        <authorList>
            <person name="Sun T."/>
        </authorList>
    </citation>
    <scope>NUCLEOTIDE SEQUENCE [LARGE SCALE GENOMIC DNA]</scope>
    <source>
        <strain evidence="5 6">SJ-23</strain>
    </source>
</reference>
<evidence type="ECO:0000256" key="1">
    <source>
        <dbReference type="ARBA" id="ARBA00008520"/>
    </source>
</evidence>
<gene>
    <name evidence="5" type="ORF">EDM22_14520</name>
</gene>
<dbReference type="InterPro" id="IPR006059">
    <property type="entry name" value="SBP"/>
</dbReference>
<dbReference type="PROSITE" id="PS51257">
    <property type="entry name" value="PROKAR_LIPOPROTEIN"/>
    <property type="match status" value="1"/>
</dbReference>
<keyword evidence="2" id="KW-0813">Transport</keyword>
<feature type="signal peptide" evidence="4">
    <location>
        <begin position="1"/>
        <end position="24"/>
    </location>
</feature>
<evidence type="ECO:0000313" key="6">
    <source>
        <dbReference type="Proteomes" id="UP000275048"/>
    </source>
</evidence>
<dbReference type="SUPFAM" id="SSF53850">
    <property type="entry name" value="Periplasmic binding protein-like II"/>
    <property type="match status" value="1"/>
</dbReference>